<dbReference type="HOGENOM" id="CLU_823714_0_0_12"/>
<reference evidence="1 2" key="1">
    <citation type="journal article" date="2013" name="PLoS ONE">
        <title>Genome-Wide Relatedness of Treponema pedis, from Gingiva and Necrotic Skin Lesions of Pigs, with the Human Oral Pathogen Treponema denticola.</title>
        <authorList>
            <person name="Svartstrom O."/>
            <person name="Mushtaq M."/>
            <person name="Pringle M."/>
            <person name="Segerman B."/>
        </authorList>
    </citation>
    <scope>NUCLEOTIDE SEQUENCE [LARGE SCALE GENOMIC DNA]</scope>
    <source>
        <strain evidence="1">T A4</strain>
    </source>
</reference>
<name>S6A4L7_9SPIR</name>
<dbReference type="Proteomes" id="UP000015620">
    <property type="component" value="Chromosome"/>
</dbReference>
<dbReference type="AlphaFoldDB" id="S6A4L7"/>
<dbReference type="STRING" id="1291379.TPE_2067"/>
<protein>
    <recommendedName>
        <fullName evidence="3">Apea-like HEPN domain-containing protein</fullName>
    </recommendedName>
</protein>
<sequence length="337" mass="39698">MRTSRKCRLSECYADWKGKTMKQYKIRVPLYLEQKSNFNKHDFSSSEDVEFDYINKEFSIIGDKGTYNIEINEIFANNRDECSKIAEELLVKIIKLSSLIIQSQFPNQHYTHLKLNYNITQISFLEENERETCILTNNDAIHIKDKIEIHDTLTMHATYKIDFTLYDTLEKYFADKEFKFVLDAYYRSLSATDGVTKYFNAFSAIEFIEASFFKKISINKLIPENIINKMIKSIENEIETDVFNRIKERIKNCLLNSTKETRAEKLCAILNEVFEIYEIKSGVVNNNIDISFIKKIIDLRNSLFHGKKIDENLQDEIKCKSLELILLLQNILINWKT</sequence>
<accession>S6A4L7</accession>
<gene>
    <name evidence="1" type="ORF">TPE_2067</name>
</gene>
<evidence type="ECO:0008006" key="3">
    <source>
        <dbReference type="Google" id="ProtNLM"/>
    </source>
</evidence>
<evidence type="ECO:0000313" key="2">
    <source>
        <dbReference type="Proteomes" id="UP000015620"/>
    </source>
</evidence>
<organism evidence="1 2">
    <name type="scientific">Treponema pedis str. T A4</name>
    <dbReference type="NCBI Taxonomy" id="1291379"/>
    <lineage>
        <taxon>Bacteria</taxon>
        <taxon>Pseudomonadati</taxon>
        <taxon>Spirochaetota</taxon>
        <taxon>Spirochaetia</taxon>
        <taxon>Spirochaetales</taxon>
        <taxon>Treponemataceae</taxon>
        <taxon>Treponema</taxon>
    </lineage>
</organism>
<dbReference type="EMBL" id="CP004120">
    <property type="protein sequence ID" value="AGT44541.1"/>
    <property type="molecule type" value="Genomic_DNA"/>
</dbReference>
<keyword evidence="2" id="KW-1185">Reference proteome</keyword>
<dbReference type="PATRIC" id="fig|1291379.3.peg.2039"/>
<dbReference type="KEGG" id="tped:TPE_2067"/>
<evidence type="ECO:0000313" key="1">
    <source>
        <dbReference type="EMBL" id="AGT44541.1"/>
    </source>
</evidence>
<proteinExistence type="predicted"/>